<feature type="region of interest" description="Disordered" evidence="7">
    <location>
        <begin position="178"/>
        <end position="204"/>
    </location>
</feature>
<feature type="repeat" description="WD" evidence="6">
    <location>
        <begin position="362"/>
        <end position="406"/>
    </location>
</feature>
<dbReference type="GO" id="GO:0043161">
    <property type="term" value="P:proteasome-mediated ubiquitin-dependent protein catabolic process"/>
    <property type="evidence" value="ECO:0007669"/>
    <property type="project" value="TreeGrafter"/>
</dbReference>
<dbReference type="Pfam" id="PF00400">
    <property type="entry name" value="WD40"/>
    <property type="match status" value="4"/>
</dbReference>
<accession>A0A086TC27</accession>
<evidence type="ECO:0000256" key="4">
    <source>
        <dbReference type="ARBA" id="ARBA00022786"/>
    </source>
</evidence>
<dbReference type="InterPro" id="IPR001680">
    <property type="entry name" value="WD40_rpt"/>
</dbReference>
<keyword evidence="9" id="KW-1185">Reference proteome</keyword>
<evidence type="ECO:0000256" key="5">
    <source>
        <dbReference type="ARBA" id="ARBA00038344"/>
    </source>
</evidence>
<keyword evidence="4" id="KW-0833">Ubl conjugation pathway</keyword>
<comment type="pathway">
    <text evidence="1">Protein modification; protein ubiquitination.</text>
</comment>
<dbReference type="InterPro" id="IPR015943">
    <property type="entry name" value="WD40/YVTN_repeat-like_dom_sf"/>
</dbReference>
<sequence length="735" mass="80921">MDIDHHDASPADRTAAPSSPPPLPTPAGNGFLSPTRSSRRKERRDPSVTPRRFGRFFTPRTSQPIVGRRILASIDAEELNRQPLSPQSLASDGLGHHSPLAPSSPIQPLSSPSRNGRKRSNPGQTEPIIQRRGLVPDDMQPPHLDLPGRDASLNSQSRAVQGPSIDLGNATLLRFLKTSRGQTPSAKDRLLKDASRGPTSKRQRFQAPDIHTPIPVRKLANRGFEAQFLDREHGYSYHSGREYLACPASDARAQTAAFYSNSSDHEYTTNYAEGGGHTIPFCQASYNNAPVTAVGDEQGYIRLFRTDGWADGQSKVESFFKAHDNAIIDVDVSADDMRLATACGDWSGKVFDTTTQTAAVELKGHMSGMRQVLFQPGRANGDVLATAAKDGCINIWDLRCGSLRVNTFSTHFGDMQRVTRRNTGLDLFDTKPINSMDMAHVRTVNGHNSPGSITALQWFPSGREHLLVSGSECSAAIKLWDIRCIKPRHRDQATPLAVTDVPRHHNFRPYGLTSLALSSDATRLYSVCKDNTIYAYSTAHLILGQAPELVNSSVKRRPRAHLGIGPLYGWKNERLSGISFWVKSAIRSARGLQPELLAVGGNDKSPILFPTDERYMRTAFRQRSHILESSTSAFTPSGSRSTPSSLTPSADIPIFRCGTPLVGGHDKEVSTVSWTNTGRLVSLSDDGSMRHWQEDDRSRARYLRQVGDFGGERWSAGWAEVGQDWDAADDEDEEW</sequence>
<dbReference type="OrthoDB" id="2096344at2759"/>
<dbReference type="InterPro" id="IPR036322">
    <property type="entry name" value="WD40_repeat_dom_sf"/>
</dbReference>
<dbReference type="AlphaFoldDB" id="A0A086TC27"/>
<evidence type="ECO:0000313" key="9">
    <source>
        <dbReference type="Proteomes" id="UP000029964"/>
    </source>
</evidence>
<dbReference type="GO" id="GO:0005634">
    <property type="term" value="C:nucleus"/>
    <property type="evidence" value="ECO:0007669"/>
    <property type="project" value="TreeGrafter"/>
</dbReference>
<evidence type="ECO:0000256" key="2">
    <source>
        <dbReference type="ARBA" id="ARBA00022574"/>
    </source>
</evidence>
<proteinExistence type="inferred from homology"/>
<gene>
    <name evidence="8" type="ORF">ACRE_022790</name>
</gene>
<dbReference type="InterPro" id="IPR019775">
    <property type="entry name" value="WD40_repeat_CS"/>
</dbReference>
<feature type="compositionally biased region" description="Basic and acidic residues" evidence="7">
    <location>
        <begin position="186"/>
        <end position="195"/>
    </location>
</feature>
<feature type="compositionally biased region" description="Basic and acidic residues" evidence="7">
    <location>
        <begin position="1"/>
        <end position="10"/>
    </location>
</feature>
<feature type="compositionally biased region" description="Low complexity" evidence="7">
    <location>
        <begin position="98"/>
        <end position="113"/>
    </location>
</feature>
<comment type="similarity">
    <text evidence="5">Belongs to the WD repeat cdt2 family.</text>
</comment>
<evidence type="ECO:0000256" key="3">
    <source>
        <dbReference type="ARBA" id="ARBA00022737"/>
    </source>
</evidence>
<dbReference type="STRING" id="857340.A0A086TC27"/>
<feature type="region of interest" description="Disordered" evidence="7">
    <location>
        <begin position="1"/>
        <end position="60"/>
    </location>
</feature>
<dbReference type="InterPro" id="IPR051865">
    <property type="entry name" value="WD-repeat_CDT2_adapter"/>
</dbReference>
<dbReference type="GO" id="GO:0051301">
    <property type="term" value="P:cell division"/>
    <property type="evidence" value="ECO:0007669"/>
    <property type="project" value="UniProtKB-KW"/>
</dbReference>
<dbReference type="SUPFAM" id="SSF50978">
    <property type="entry name" value="WD40 repeat-like"/>
    <property type="match status" value="1"/>
</dbReference>
<dbReference type="PROSITE" id="PS50294">
    <property type="entry name" value="WD_REPEATS_REGION"/>
    <property type="match status" value="1"/>
</dbReference>
<evidence type="ECO:0000256" key="6">
    <source>
        <dbReference type="PROSITE-ProRule" id="PRU00221"/>
    </source>
</evidence>
<dbReference type="PROSITE" id="PS00678">
    <property type="entry name" value="WD_REPEATS_1"/>
    <property type="match status" value="1"/>
</dbReference>
<feature type="repeat" description="WD" evidence="6">
    <location>
        <begin position="662"/>
        <end position="702"/>
    </location>
</feature>
<dbReference type="GO" id="GO:0030674">
    <property type="term" value="F:protein-macromolecule adaptor activity"/>
    <property type="evidence" value="ECO:0007669"/>
    <property type="project" value="TreeGrafter"/>
</dbReference>
<keyword evidence="8" id="KW-0131">Cell cycle</keyword>
<keyword evidence="8" id="KW-0132">Cell division</keyword>
<dbReference type="Proteomes" id="UP000029964">
    <property type="component" value="Unassembled WGS sequence"/>
</dbReference>
<organism evidence="8 9">
    <name type="scientific">Hapsidospora chrysogenum (strain ATCC 11550 / CBS 779.69 / DSM 880 / IAM 14645 / JCM 23072 / IMI 49137)</name>
    <name type="common">Acremonium chrysogenum</name>
    <dbReference type="NCBI Taxonomy" id="857340"/>
    <lineage>
        <taxon>Eukaryota</taxon>
        <taxon>Fungi</taxon>
        <taxon>Dikarya</taxon>
        <taxon>Ascomycota</taxon>
        <taxon>Pezizomycotina</taxon>
        <taxon>Sordariomycetes</taxon>
        <taxon>Hypocreomycetidae</taxon>
        <taxon>Hypocreales</taxon>
        <taxon>Bionectriaceae</taxon>
        <taxon>Hapsidospora</taxon>
    </lineage>
</organism>
<protein>
    <submittedName>
        <fullName evidence="8">Cell division cycle protein-like protein</fullName>
    </submittedName>
</protein>
<comment type="caution">
    <text evidence="8">The sequence shown here is derived from an EMBL/GenBank/DDBJ whole genome shotgun (WGS) entry which is preliminary data.</text>
</comment>
<evidence type="ECO:0000313" key="8">
    <source>
        <dbReference type="EMBL" id="KFH46909.1"/>
    </source>
</evidence>
<dbReference type="PANTHER" id="PTHR22852:SF0">
    <property type="entry name" value="DENTICLELESS PROTEIN HOMOLOG"/>
    <property type="match status" value="1"/>
</dbReference>
<dbReference type="HOGENOM" id="CLU_018451_0_0_1"/>
<dbReference type="PANTHER" id="PTHR22852">
    <property type="entry name" value="LETHAL 2 DENTICLELESS PROTEIN RETINOIC ACID-REGULATED NUCLEAR MATRIX-ASSOCIATED PROTEIN"/>
    <property type="match status" value="1"/>
</dbReference>
<reference evidence="9" key="1">
    <citation type="journal article" date="2014" name="Genome Announc.">
        <title>Genome sequence and annotation of Acremonium chrysogenum, producer of the beta-lactam antibiotic cephalosporin C.</title>
        <authorList>
            <person name="Terfehr D."/>
            <person name="Dahlmann T.A."/>
            <person name="Specht T."/>
            <person name="Zadra I."/>
            <person name="Kuernsteiner H."/>
            <person name="Kueck U."/>
        </authorList>
    </citation>
    <scope>NUCLEOTIDE SEQUENCE [LARGE SCALE GENOMIC DNA]</scope>
    <source>
        <strain evidence="9">ATCC 11550 / CBS 779.69 / DSM 880 / IAM 14645 / JCM 23072 / IMI 49137</strain>
    </source>
</reference>
<keyword evidence="3" id="KW-0677">Repeat</keyword>
<dbReference type="EMBL" id="JPKY01000014">
    <property type="protein sequence ID" value="KFH46909.1"/>
    <property type="molecule type" value="Genomic_DNA"/>
</dbReference>
<keyword evidence="2 6" id="KW-0853">WD repeat</keyword>
<dbReference type="PROSITE" id="PS50082">
    <property type="entry name" value="WD_REPEATS_2"/>
    <property type="match status" value="2"/>
</dbReference>
<name>A0A086TC27_HAPC1</name>
<dbReference type="Gene3D" id="2.130.10.10">
    <property type="entry name" value="YVTN repeat-like/Quinoprotein amine dehydrogenase"/>
    <property type="match status" value="3"/>
</dbReference>
<evidence type="ECO:0000256" key="7">
    <source>
        <dbReference type="SAM" id="MobiDB-lite"/>
    </source>
</evidence>
<dbReference type="SMART" id="SM00320">
    <property type="entry name" value="WD40"/>
    <property type="match status" value="5"/>
</dbReference>
<feature type="compositionally biased region" description="Low complexity" evidence="7">
    <location>
        <begin position="49"/>
        <end position="60"/>
    </location>
</feature>
<feature type="region of interest" description="Disordered" evidence="7">
    <location>
        <begin position="85"/>
        <end position="163"/>
    </location>
</feature>
<evidence type="ECO:0000256" key="1">
    <source>
        <dbReference type="ARBA" id="ARBA00004906"/>
    </source>
</evidence>